<dbReference type="RefSeq" id="WP_245866522.1">
    <property type="nucleotide sequence ID" value="NZ_PDJD01000001.1"/>
</dbReference>
<dbReference type="SUPFAM" id="SSF50952">
    <property type="entry name" value="Soluble quinoprotein glucose dehydrogenase"/>
    <property type="match status" value="1"/>
</dbReference>
<dbReference type="InterPro" id="IPR012938">
    <property type="entry name" value="Glc/Sorbosone_DH"/>
</dbReference>
<feature type="chain" id="PRO_5038966531" evidence="3">
    <location>
        <begin position="39"/>
        <end position="1847"/>
    </location>
</feature>
<dbReference type="PANTHER" id="PTHR40469:SF2">
    <property type="entry name" value="GALACTOSE-BINDING DOMAIN-LIKE SUPERFAMILY PROTEIN"/>
    <property type="match status" value="1"/>
</dbReference>
<evidence type="ECO:0000256" key="2">
    <source>
        <dbReference type="SAM" id="MobiDB-lite"/>
    </source>
</evidence>
<evidence type="ECO:0000313" key="6">
    <source>
        <dbReference type="EMBL" id="PFG18491.1"/>
    </source>
</evidence>
<dbReference type="InterPro" id="IPR005084">
    <property type="entry name" value="CBM6"/>
</dbReference>
<dbReference type="Proteomes" id="UP000224915">
    <property type="component" value="Unassembled WGS sequence"/>
</dbReference>
<dbReference type="InterPro" id="IPR013320">
    <property type="entry name" value="ConA-like_dom_sf"/>
</dbReference>
<dbReference type="InterPro" id="IPR013783">
    <property type="entry name" value="Ig-like_fold"/>
</dbReference>
<dbReference type="GO" id="GO:0030246">
    <property type="term" value="F:carbohydrate binding"/>
    <property type="evidence" value="ECO:0007669"/>
    <property type="project" value="InterPro"/>
</dbReference>
<dbReference type="SUPFAM" id="SSF49899">
    <property type="entry name" value="Concanavalin A-like lectins/glucanases"/>
    <property type="match status" value="2"/>
</dbReference>
<dbReference type="InterPro" id="IPR035986">
    <property type="entry name" value="PKD_dom_sf"/>
</dbReference>
<dbReference type="PANTHER" id="PTHR40469">
    <property type="entry name" value="SECRETED GLYCOSYL HYDROLASE"/>
    <property type="match status" value="1"/>
</dbReference>
<evidence type="ECO:0000256" key="1">
    <source>
        <dbReference type="ARBA" id="ARBA00022729"/>
    </source>
</evidence>
<feature type="domain" description="PKD" evidence="4">
    <location>
        <begin position="736"/>
        <end position="818"/>
    </location>
</feature>
<evidence type="ECO:0000259" key="4">
    <source>
        <dbReference type="PROSITE" id="PS50093"/>
    </source>
</evidence>
<proteinExistence type="predicted"/>
<dbReference type="Gene3D" id="3.40.50.880">
    <property type="match status" value="1"/>
</dbReference>
<feature type="domain" description="PKD" evidence="4">
    <location>
        <begin position="1103"/>
        <end position="1163"/>
    </location>
</feature>
<dbReference type="InterPro" id="IPR000601">
    <property type="entry name" value="PKD_dom"/>
</dbReference>
<reference evidence="6 7" key="1">
    <citation type="submission" date="2017-10" db="EMBL/GenBank/DDBJ databases">
        <title>Sequencing the genomes of 1000 actinobacteria strains.</title>
        <authorList>
            <person name="Klenk H.-P."/>
        </authorList>
    </citation>
    <scope>NUCLEOTIDE SEQUENCE [LARGE SCALE GENOMIC DNA]</scope>
    <source>
        <strain evidence="6 7">DSM 21801</strain>
    </source>
</reference>
<feature type="signal peptide" evidence="3">
    <location>
        <begin position="1"/>
        <end position="38"/>
    </location>
</feature>
<feature type="compositionally biased region" description="Polar residues" evidence="2">
    <location>
        <begin position="940"/>
        <end position="956"/>
    </location>
</feature>
<protein>
    <submittedName>
        <fullName evidence="6">PKD domain-containing protein</fullName>
    </submittedName>
</protein>
<dbReference type="Gene3D" id="2.120.10.30">
    <property type="entry name" value="TolB, C-terminal domain"/>
    <property type="match status" value="1"/>
</dbReference>
<comment type="caution">
    <text evidence="6">The sequence shown here is derived from an EMBL/GenBank/DDBJ whole genome shotgun (WGS) entry which is preliminary data.</text>
</comment>
<accession>A0A2A9CWH6</accession>
<dbReference type="EMBL" id="PDJD01000001">
    <property type="protein sequence ID" value="PFG18491.1"/>
    <property type="molecule type" value="Genomic_DNA"/>
</dbReference>
<dbReference type="InterPro" id="IPR011041">
    <property type="entry name" value="Quinoprot_gluc/sorb_DH_b-prop"/>
</dbReference>
<dbReference type="CDD" id="cd00146">
    <property type="entry name" value="PKD"/>
    <property type="match status" value="2"/>
</dbReference>
<dbReference type="Pfam" id="PF03422">
    <property type="entry name" value="CBM_6"/>
    <property type="match status" value="1"/>
</dbReference>
<dbReference type="Gene3D" id="2.60.120.260">
    <property type="entry name" value="Galactose-binding domain-like"/>
    <property type="match status" value="1"/>
</dbReference>
<dbReference type="InterPro" id="IPR011042">
    <property type="entry name" value="6-blade_b-propeller_TolB-like"/>
</dbReference>
<dbReference type="SUPFAM" id="SSF49299">
    <property type="entry name" value="PKD domain"/>
    <property type="match status" value="2"/>
</dbReference>
<organism evidence="6 7">
    <name type="scientific">Serinibacter salmoneus</name>
    <dbReference type="NCBI Taxonomy" id="556530"/>
    <lineage>
        <taxon>Bacteria</taxon>
        <taxon>Bacillati</taxon>
        <taxon>Actinomycetota</taxon>
        <taxon>Actinomycetes</taxon>
        <taxon>Micrococcales</taxon>
        <taxon>Beutenbergiaceae</taxon>
        <taxon>Serinibacter</taxon>
    </lineage>
</organism>
<dbReference type="Pfam" id="PF06283">
    <property type="entry name" value="ThuA"/>
    <property type="match status" value="1"/>
</dbReference>
<dbReference type="Gene3D" id="2.60.120.200">
    <property type="match status" value="2"/>
</dbReference>
<dbReference type="InterPro" id="IPR029062">
    <property type="entry name" value="Class_I_gatase-like"/>
</dbReference>
<dbReference type="Pfam" id="PF07995">
    <property type="entry name" value="GSDH"/>
    <property type="match status" value="1"/>
</dbReference>
<dbReference type="SUPFAM" id="SSF52317">
    <property type="entry name" value="Class I glutamine amidotransferase-like"/>
    <property type="match status" value="1"/>
</dbReference>
<dbReference type="InterPro" id="IPR029010">
    <property type="entry name" value="ThuA-like"/>
</dbReference>
<evidence type="ECO:0000313" key="7">
    <source>
        <dbReference type="Proteomes" id="UP000224915"/>
    </source>
</evidence>
<dbReference type="GO" id="GO:0005975">
    <property type="term" value="P:carbohydrate metabolic process"/>
    <property type="evidence" value="ECO:0007669"/>
    <property type="project" value="UniProtKB-ARBA"/>
</dbReference>
<name>A0A2A9CWH6_9MICO</name>
<dbReference type="Gene3D" id="2.60.40.10">
    <property type="entry name" value="Immunoglobulins"/>
    <property type="match status" value="2"/>
</dbReference>
<dbReference type="SUPFAM" id="SSF49785">
    <property type="entry name" value="Galactose-binding domain-like"/>
    <property type="match status" value="1"/>
</dbReference>
<dbReference type="Pfam" id="PF17851">
    <property type="entry name" value="GH43_C2"/>
    <property type="match status" value="2"/>
</dbReference>
<keyword evidence="1 3" id="KW-0732">Signal</keyword>
<dbReference type="SMART" id="SM00606">
    <property type="entry name" value="CBD_IV"/>
    <property type="match status" value="1"/>
</dbReference>
<dbReference type="Pfam" id="PF18911">
    <property type="entry name" value="PKD_4"/>
    <property type="match status" value="2"/>
</dbReference>
<feature type="domain" description="CBM6" evidence="5">
    <location>
        <begin position="929"/>
        <end position="1062"/>
    </location>
</feature>
<evidence type="ECO:0000256" key="3">
    <source>
        <dbReference type="SAM" id="SignalP"/>
    </source>
</evidence>
<keyword evidence="7" id="KW-1185">Reference proteome</keyword>
<dbReference type="InterPro" id="IPR041542">
    <property type="entry name" value="GH43_C2"/>
</dbReference>
<dbReference type="CDD" id="cd04084">
    <property type="entry name" value="CBM6_xylanase-like"/>
    <property type="match status" value="1"/>
</dbReference>
<gene>
    <name evidence="6" type="ORF">ATL40_0027</name>
</gene>
<dbReference type="InterPro" id="IPR008979">
    <property type="entry name" value="Galactose-bd-like_sf"/>
</dbReference>
<dbReference type="InterPro" id="IPR022409">
    <property type="entry name" value="PKD/Chitinase_dom"/>
</dbReference>
<feature type="region of interest" description="Disordered" evidence="2">
    <location>
        <begin position="940"/>
        <end position="966"/>
    </location>
</feature>
<dbReference type="SMART" id="SM00089">
    <property type="entry name" value="PKD"/>
    <property type="match status" value="2"/>
</dbReference>
<evidence type="ECO:0000259" key="5">
    <source>
        <dbReference type="PROSITE" id="PS51175"/>
    </source>
</evidence>
<sequence length="1847" mass="197505">MQNVLLSRPSAVRRTVAALAATTIAIPLAFAMAAPAMAEPESDDSALPAPAAEAEEETADFDVLVFSKTAGFRHGSIPAGIAAIEQLGEENNFSVTATEDATQFTEENLAQYEAVVFLSTTGDVLNGDQQDAFESYIQNGGGYAGIHAASDTEYDWPWYGELVGAYFANHPAQQTATVIVEDHAHDSTDHLDEEWVRFDEWYNFRESPRTDVHVLASLDETTYNAGGGAMGHDHPIAWCHPFDGGRSWYTGGGHTDASFEEPEFLEHLLGGIQTAAGAVDSDCSATQSDSFEKVSLDDATSNPMALDVADDGTVYYIERDGRVREIDPETSITSTVLDLDVTQGNEDGLLGIVLDPAFESNGWVFLYWSPEDVGEVGPHNVLTRFTYDFDLGYIPEETGVTILEVPTQRETCCHAGGDMLFDEDGNLILATGDNTNPFQSNGFTPIDEQAGRKNFDAQRTSGNTNDLRGKVLRITPLEEGGYTIPEGNLFAPETALTKPEIYAMGFRNPFRIDLDHESGNILVADYGPDNRNGAANRGPAGTVEWNVVAEPGNYGWPYCTGPNDAYNDYDFATGQSGEKFDCENGPLNDSPNNTGLEQLPPAIEAEIYYTSNNSPVAPAIGGGGAPMAGPTYSYDPELDSDVKWPEYWDGKALMAEWNHGTMFSVQLGQEDREEVLQVNRVLPGILDPEHGFNRAMDFSFGPDGALYVIDWGAGFGGNNATSEVFKINYVKGNPAPLARAEADVTSGPAPLTVQFSSEGTRHPAGDPISLQWTFGDGSEPTDDPNPTHTYTEEGVYTAQLVVTDDDGDTGVANLTIVVGNEAPTISITFPENGGFFDFGDQVAYEIAVDDPDGEVDCSDVQLFTSLGHDSHAHPFEELFGCSGMLQTARDEGHGISENIFWVVEATYTDDGGSVGSPLSANDLQVLQPKTLQAEFFTSTGRLEGSESTGTPGVQTEPTEDEAGGGLNIGWTEADDWWAFEPISLTNVDGIALRVSAPKAGTVSVRWDDPEGPELASIPVPNTGGWQNWVTTDVVPLSENPGGSGTLYFVSSGSTNVNWAEFDGRGVTENERPEVDLTVAQTELTAPGTVNASVSATDPDGEVSDLTYAWDAGLGDGFQEGGETFSFTYDEPGEYRLQVRVTDGGGAYTDVYQTITVTTETAVLPMCFDGRSDDFLGDELDEDRWTDVVRRDQNLRVEDSALIIPTSKADIHAGNTGVTNIVLQELPEGDFTVTTKVDIDAVERWQQAGIVLYEDDDNYAKLMVAGRTVTPDSSQRVVQLLTEKDGSPSETNTPALGQGVPTTLYLRLTNAGGTLTGAWSTDGAAFTTLPETRSLDGLENLRVGLAAWANDTLPTEPIDARFDWFHITPDDTAGAAGPDDEFDGAEINTCQWSIVRPDAEGLRLADGWLEIDTSPYDIAQGNNTPVSNIVLQDQPGEDWTIETLVDGSEFDQGYEQGGLIVYVDDDTYLKLDYISDSATSSRLEFRGESGGSLLNPRPQLAGVTEDVWHLRIAKEGTAYTASYSTDGETWESFAPITHTGLGEAKVGLFALGARDGADATARFDYFRVVEDGEPLTVSATLNPAEPNGPDGSYIGAVEVSVETAGGPAGELVYREVNVDGEGWQEYTSPISIDEVGEHTVAFRASAGAENVDGETVTFTIVEATVASAPQVSVVQARCTYQGLTISQVPGSITGVEGEGIAEYVVTAEGMSDIDPMALEPGTYTVTATPAAGYVLEAAGAWTAAAGGALEREVVIDAYPCQIAAPALTVTHACGEVGGSIVGDDVEGVDRYEVRSGSRVVDGGDLAVGTYTVRAYPSAGTVLTIPEGWSPIFRGGIQRSVTIEEVTCD</sequence>
<dbReference type="PROSITE" id="PS50093">
    <property type="entry name" value="PKD"/>
    <property type="match status" value="2"/>
</dbReference>
<dbReference type="PROSITE" id="PS51175">
    <property type="entry name" value="CBM6"/>
    <property type="match status" value="1"/>
</dbReference>
<dbReference type="InterPro" id="IPR006584">
    <property type="entry name" value="Cellulose-bd_IV"/>
</dbReference>